<proteinExistence type="predicted"/>
<evidence type="ECO:0000259" key="1">
    <source>
        <dbReference type="Pfam" id="PF21834"/>
    </source>
</evidence>
<reference evidence="2" key="1">
    <citation type="submission" date="2022-08" db="EMBL/GenBank/DDBJ databases">
        <title>Microvirga terrae sp. nov., isolated from soil.</title>
        <authorList>
            <person name="Kim K.H."/>
            <person name="Seo Y.L."/>
            <person name="Kim J.M."/>
            <person name="Lee J.K."/>
            <person name="Han D.M."/>
            <person name="Jeon C.O."/>
        </authorList>
    </citation>
    <scope>NUCLEOTIDE SEQUENCE</scope>
    <source>
        <strain evidence="2">R24</strain>
        <plasmid evidence="2">pR24_1</plasmid>
    </source>
</reference>
<geneLocation type="plasmid" evidence="2 3">
    <name>pR24_1</name>
</geneLocation>
<dbReference type="Pfam" id="PF21834">
    <property type="entry name" value="DUF6894"/>
    <property type="match status" value="1"/>
</dbReference>
<dbReference type="RefSeq" id="WP_162820760.1">
    <property type="nucleotide sequence ID" value="NZ_CP102846.1"/>
</dbReference>
<accession>A0ABY5S1D1</accession>
<dbReference type="Proteomes" id="UP001017257">
    <property type="component" value="Plasmid pR24_1"/>
</dbReference>
<keyword evidence="2" id="KW-0614">Plasmid</keyword>
<evidence type="ECO:0000313" key="3">
    <source>
        <dbReference type="Proteomes" id="UP001017257"/>
    </source>
</evidence>
<dbReference type="InterPro" id="IPR054189">
    <property type="entry name" value="DUF6894"/>
</dbReference>
<evidence type="ECO:0000313" key="2">
    <source>
        <dbReference type="EMBL" id="UVF22371.1"/>
    </source>
</evidence>
<name>A0ABY5S1D1_9HYPH</name>
<gene>
    <name evidence="2" type="ORF">HPT29_027215</name>
</gene>
<organism evidence="2 3">
    <name type="scientific">Microvirga terrae</name>
    <dbReference type="NCBI Taxonomy" id="2740529"/>
    <lineage>
        <taxon>Bacteria</taxon>
        <taxon>Pseudomonadati</taxon>
        <taxon>Pseudomonadota</taxon>
        <taxon>Alphaproteobacteria</taxon>
        <taxon>Hyphomicrobiales</taxon>
        <taxon>Methylobacteriaceae</taxon>
        <taxon>Microvirga</taxon>
    </lineage>
</organism>
<protein>
    <recommendedName>
        <fullName evidence="1">DUF6894 domain-containing protein</fullName>
    </recommendedName>
</protein>
<sequence length="86" mass="9690">MPRFYFDMRDDGSFTPDDEGLEFDSLDAAERAAAEAAAKIGRERLPRNATHKVTVEVRDEHRQLVGTVMVLMEVHRINSASQLLST</sequence>
<feature type="domain" description="DUF6894" evidence="1">
    <location>
        <begin position="3"/>
        <end position="69"/>
    </location>
</feature>
<keyword evidence="3" id="KW-1185">Reference proteome</keyword>
<dbReference type="EMBL" id="CP102846">
    <property type="protein sequence ID" value="UVF22371.1"/>
    <property type="molecule type" value="Genomic_DNA"/>
</dbReference>